<keyword evidence="13" id="KW-1185">Reference proteome</keyword>
<feature type="domain" description="C2H2-type" evidence="10">
    <location>
        <begin position="228"/>
        <end position="250"/>
    </location>
</feature>
<evidence type="ECO:0000256" key="2">
    <source>
        <dbReference type="ARBA" id="ARBA00022723"/>
    </source>
</evidence>
<evidence type="ECO:0000256" key="9">
    <source>
        <dbReference type="SAM" id="MobiDB-lite"/>
    </source>
</evidence>
<dbReference type="InterPro" id="IPR013087">
    <property type="entry name" value="Znf_C2H2_type"/>
</dbReference>
<keyword evidence="4 7" id="KW-0863">Zinc-finger</keyword>
<comment type="subcellular location">
    <subcellularLocation>
        <location evidence="1">Nucleus</location>
    </subcellularLocation>
</comment>
<feature type="domain" description="ZAD" evidence="11">
    <location>
        <begin position="53"/>
        <end position="124"/>
    </location>
</feature>
<evidence type="ECO:0000256" key="6">
    <source>
        <dbReference type="ARBA" id="ARBA00023242"/>
    </source>
</evidence>
<dbReference type="InterPro" id="IPR036236">
    <property type="entry name" value="Znf_C2H2_sf"/>
</dbReference>
<sequence>HNNNKPLLVSCVAPNSEVKTWFTFINSDQKRFKRFYQILPTLCLTDVSSTMDEICRLCLNKVNRKRTTIMQSEFRRMMESVFSYSIINKEGLPMYVCTGCSSAVRNFFSYSLKVQHNQRHLERQFRATQETITSNPNARAARKTIVIKDSFAYLSEDDAGEEVLTRMDTDYSSTCSMSLDQKDPLFEMSATEHSSHDNEYEADSSPSNQIEWVEVSDVEQSENSDHGYSCDECDLKLSSKLQLYKHRRVHQKKACSVCSVLFRTDKLKEHFARMHPAEHKLLQGKKEFRCANCQELFKTEAQLNKHLLPPNRMRSRSTAVPDVKDSKKSDETNVYQCTKQYKCCRCEEKFIDKAEVAKHQRLHRKAECPMCGKILRTDKIKPHIAMHHPTHNRSENELYKCVECKKLFENASQLAIHRATHTKQVCPVRTETANSSRTQNHLQAIKSNDMSEDSDEYSDDMDEVTGRSEKQPIQCDTCNRTFLTKYQLQKHERMHRKKKSQVY</sequence>
<feature type="binding site" evidence="8">
    <location>
        <position position="97"/>
    </location>
    <ligand>
        <name>Zn(2+)</name>
        <dbReference type="ChEBI" id="CHEBI:29105"/>
    </ligand>
</feature>
<feature type="binding site" evidence="8">
    <location>
        <position position="100"/>
    </location>
    <ligand>
        <name>Zn(2+)</name>
        <dbReference type="ChEBI" id="CHEBI:29105"/>
    </ligand>
</feature>
<keyword evidence="2 8" id="KW-0479">Metal-binding</keyword>
<dbReference type="PROSITE" id="PS51915">
    <property type="entry name" value="ZAD"/>
    <property type="match status" value="1"/>
</dbReference>
<feature type="binding site" evidence="8">
    <location>
        <position position="55"/>
    </location>
    <ligand>
        <name>Zn(2+)</name>
        <dbReference type="ChEBI" id="CHEBI:29105"/>
    </ligand>
</feature>
<reference evidence="13" key="1">
    <citation type="submission" date="2013-03" db="EMBL/GenBank/DDBJ databases">
        <title>The Genome Sequence of Anopheles minimus MINIMUS1.</title>
        <authorList>
            <consortium name="The Broad Institute Genomics Platform"/>
            <person name="Neafsey D.E."/>
            <person name="Walton C."/>
            <person name="Walker B."/>
            <person name="Young S.K."/>
            <person name="Zeng Q."/>
            <person name="Gargeya S."/>
            <person name="Fitzgerald M."/>
            <person name="Haas B."/>
            <person name="Abouelleil A."/>
            <person name="Allen A.W."/>
            <person name="Alvarado L."/>
            <person name="Arachchi H.M."/>
            <person name="Berlin A.M."/>
            <person name="Chapman S.B."/>
            <person name="Gainer-Dewar J."/>
            <person name="Goldberg J."/>
            <person name="Griggs A."/>
            <person name="Gujja S."/>
            <person name="Hansen M."/>
            <person name="Howarth C."/>
            <person name="Imamovic A."/>
            <person name="Ireland A."/>
            <person name="Larimer J."/>
            <person name="McCowan C."/>
            <person name="Murphy C."/>
            <person name="Pearson M."/>
            <person name="Poon T.W."/>
            <person name="Priest M."/>
            <person name="Roberts A."/>
            <person name="Saif S."/>
            <person name="Shea T."/>
            <person name="Sisk P."/>
            <person name="Sykes S."/>
            <person name="Wortman J."/>
            <person name="Nusbaum C."/>
            <person name="Birren B."/>
        </authorList>
    </citation>
    <scope>NUCLEOTIDE SEQUENCE [LARGE SCALE GENOMIC DNA]</scope>
    <source>
        <strain evidence="13">MINIMUS1</strain>
    </source>
</reference>
<dbReference type="STRING" id="112268.A0A182WBH3"/>
<dbReference type="PANTHER" id="PTHR24376:SF251">
    <property type="entry name" value="TRANSCRIPTIONAL REPRESSOR CTCF"/>
    <property type="match status" value="1"/>
</dbReference>
<dbReference type="VEuPathDB" id="VectorBase:AMIN007702"/>
<reference evidence="12" key="2">
    <citation type="submission" date="2020-05" db="UniProtKB">
        <authorList>
            <consortium name="EnsemblMetazoa"/>
        </authorList>
    </citation>
    <scope>IDENTIFICATION</scope>
    <source>
        <strain evidence="12">MINIMUS1</strain>
    </source>
</reference>
<protein>
    <recommendedName>
        <fullName evidence="14">C2H2-type domain-containing protein</fullName>
    </recommendedName>
</protein>
<dbReference type="SMART" id="SM00355">
    <property type="entry name" value="ZnF_C2H2"/>
    <property type="match status" value="8"/>
</dbReference>
<evidence type="ECO:0000256" key="8">
    <source>
        <dbReference type="PROSITE-ProRule" id="PRU01263"/>
    </source>
</evidence>
<feature type="binding site" evidence="8">
    <location>
        <position position="58"/>
    </location>
    <ligand>
        <name>Zn(2+)</name>
        <dbReference type="ChEBI" id="CHEBI:29105"/>
    </ligand>
</feature>
<dbReference type="PANTHER" id="PTHR24376">
    <property type="entry name" value="ZINC FINGER PROTEIN"/>
    <property type="match status" value="1"/>
</dbReference>
<feature type="domain" description="C2H2-type" evidence="10">
    <location>
        <begin position="399"/>
        <end position="424"/>
    </location>
</feature>
<dbReference type="GO" id="GO:0005634">
    <property type="term" value="C:nucleus"/>
    <property type="evidence" value="ECO:0007669"/>
    <property type="project" value="UniProtKB-SubCell"/>
</dbReference>
<evidence type="ECO:0000259" key="11">
    <source>
        <dbReference type="PROSITE" id="PS51915"/>
    </source>
</evidence>
<organism evidence="12 13">
    <name type="scientific">Anopheles minimus</name>
    <dbReference type="NCBI Taxonomy" id="112268"/>
    <lineage>
        <taxon>Eukaryota</taxon>
        <taxon>Metazoa</taxon>
        <taxon>Ecdysozoa</taxon>
        <taxon>Arthropoda</taxon>
        <taxon>Hexapoda</taxon>
        <taxon>Insecta</taxon>
        <taxon>Pterygota</taxon>
        <taxon>Neoptera</taxon>
        <taxon>Endopterygota</taxon>
        <taxon>Diptera</taxon>
        <taxon>Nematocera</taxon>
        <taxon>Culicoidea</taxon>
        <taxon>Culicidae</taxon>
        <taxon>Anophelinae</taxon>
        <taxon>Anopheles</taxon>
    </lineage>
</organism>
<dbReference type="Pfam" id="PF00096">
    <property type="entry name" value="zf-C2H2"/>
    <property type="match status" value="3"/>
</dbReference>
<dbReference type="Gene3D" id="3.40.1800.20">
    <property type="match status" value="1"/>
</dbReference>
<evidence type="ECO:0008006" key="14">
    <source>
        <dbReference type="Google" id="ProtNLM"/>
    </source>
</evidence>
<keyword evidence="5 8" id="KW-0862">Zinc</keyword>
<evidence type="ECO:0000256" key="4">
    <source>
        <dbReference type="ARBA" id="ARBA00022771"/>
    </source>
</evidence>
<evidence type="ECO:0000313" key="12">
    <source>
        <dbReference type="EnsemblMetazoa" id="AMIN007702-PA"/>
    </source>
</evidence>
<dbReference type="PROSITE" id="PS00028">
    <property type="entry name" value="ZINC_FINGER_C2H2_1"/>
    <property type="match status" value="4"/>
</dbReference>
<dbReference type="Gene3D" id="3.30.160.60">
    <property type="entry name" value="Classic Zinc Finger"/>
    <property type="match status" value="4"/>
</dbReference>
<dbReference type="Pfam" id="PF07776">
    <property type="entry name" value="zf-AD"/>
    <property type="match status" value="1"/>
</dbReference>
<keyword evidence="6" id="KW-0539">Nucleus</keyword>
<feature type="compositionally biased region" description="Polar residues" evidence="9">
    <location>
        <begin position="431"/>
        <end position="448"/>
    </location>
</feature>
<feature type="domain" description="C2H2-type" evidence="10">
    <location>
        <begin position="473"/>
        <end position="500"/>
    </location>
</feature>
<evidence type="ECO:0000256" key="5">
    <source>
        <dbReference type="ARBA" id="ARBA00022833"/>
    </source>
</evidence>
<feature type="domain" description="C2H2-type" evidence="10">
    <location>
        <begin position="341"/>
        <end position="363"/>
    </location>
</feature>
<dbReference type="Proteomes" id="UP000075920">
    <property type="component" value="Unassembled WGS sequence"/>
</dbReference>
<dbReference type="EnsemblMetazoa" id="AMIN007702-RA">
    <property type="protein sequence ID" value="AMIN007702-PA"/>
    <property type="gene ID" value="AMIN007702"/>
</dbReference>
<name>A0A182WBH3_9DIPT</name>
<evidence type="ECO:0000256" key="3">
    <source>
        <dbReference type="ARBA" id="ARBA00022737"/>
    </source>
</evidence>
<dbReference type="SUPFAM" id="SSF57716">
    <property type="entry name" value="Glucocorticoid receptor-like (DNA-binding domain)"/>
    <property type="match status" value="1"/>
</dbReference>
<evidence type="ECO:0000259" key="10">
    <source>
        <dbReference type="PROSITE" id="PS50157"/>
    </source>
</evidence>
<dbReference type="SMART" id="SM00868">
    <property type="entry name" value="zf-AD"/>
    <property type="match status" value="1"/>
</dbReference>
<evidence type="ECO:0000256" key="7">
    <source>
        <dbReference type="PROSITE-ProRule" id="PRU00042"/>
    </source>
</evidence>
<evidence type="ECO:0000313" key="13">
    <source>
        <dbReference type="Proteomes" id="UP000075920"/>
    </source>
</evidence>
<dbReference type="AlphaFoldDB" id="A0A182WBH3"/>
<accession>A0A182WBH3</accession>
<feature type="compositionally biased region" description="Acidic residues" evidence="9">
    <location>
        <begin position="450"/>
        <end position="463"/>
    </location>
</feature>
<keyword evidence="3" id="KW-0677">Repeat</keyword>
<feature type="region of interest" description="Disordered" evidence="9">
    <location>
        <begin position="429"/>
        <end position="470"/>
    </location>
</feature>
<dbReference type="GO" id="GO:0008270">
    <property type="term" value="F:zinc ion binding"/>
    <property type="evidence" value="ECO:0007669"/>
    <property type="project" value="UniProtKB-UniRule"/>
</dbReference>
<evidence type="ECO:0000256" key="1">
    <source>
        <dbReference type="ARBA" id="ARBA00004123"/>
    </source>
</evidence>
<proteinExistence type="predicted"/>
<dbReference type="GO" id="GO:0000978">
    <property type="term" value="F:RNA polymerase II cis-regulatory region sequence-specific DNA binding"/>
    <property type="evidence" value="ECO:0007669"/>
    <property type="project" value="TreeGrafter"/>
</dbReference>
<dbReference type="PROSITE" id="PS50157">
    <property type="entry name" value="ZINC_FINGER_C2H2_2"/>
    <property type="match status" value="4"/>
</dbReference>
<dbReference type="SUPFAM" id="SSF57667">
    <property type="entry name" value="beta-beta-alpha zinc fingers"/>
    <property type="match status" value="1"/>
</dbReference>
<dbReference type="InterPro" id="IPR012934">
    <property type="entry name" value="Znf_AD"/>
</dbReference>
<dbReference type="GO" id="GO:0001228">
    <property type="term" value="F:DNA-binding transcription activator activity, RNA polymerase II-specific"/>
    <property type="evidence" value="ECO:0007669"/>
    <property type="project" value="TreeGrafter"/>
</dbReference>